<dbReference type="InterPro" id="IPR036876">
    <property type="entry name" value="UVR_dom_sf"/>
</dbReference>
<protein>
    <recommendedName>
        <fullName evidence="7">UvrABC system protein C</fullName>
        <shortName evidence="7">Protein UvrC</shortName>
    </recommendedName>
    <alternativeName>
        <fullName evidence="7">Excinuclease ABC subunit C</fullName>
    </alternativeName>
</protein>
<dbReference type="AlphaFoldDB" id="A0AAE4T5X0"/>
<dbReference type="InterPro" id="IPR000305">
    <property type="entry name" value="GIY-YIG_endonuc"/>
</dbReference>
<evidence type="ECO:0000256" key="3">
    <source>
        <dbReference type="ARBA" id="ARBA00022769"/>
    </source>
</evidence>
<dbReference type="GO" id="GO:0003677">
    <property type="term" value="F:DNA binding"/>
    <property type="evidence" value="ECO:0007669"/>
    <property type="project" value="UniProtKB-UniRule"/>
</dbReference>
<comment type="subunit">
    <text evidence="7">Interacts with UvrB in an incision complex.</text>
</comment>
<dbReference type="PROSITE" id="PS50165">
    <property type="entry name" value="UVRC"/>
    <property type="match status" value="1"/>
</dbReference>
<evidence type="ECO:0000256" key="4">
    <source>
        <dbReference type="ARBA" id="ARBA00022881"/>
    </source>
</evidence>
<organism evidence="10 11">
    <name type="scientific">Elizabethkingia anophelis</name>
    <dbReference type="NCBI Taxonomy" id="1117645"/>
    <lineage>
        <taxon>Bacteria</taxon>
        <taxon>Pseudomonadati</taxon>
        <taxon>Bacteroidota</taxon>
        <taxon>Flavobacteriia</taxon>
        <taxon>Flavobacteriales</taxon>
        <taxon>Weeksellaceae</taxon>
        <taxon>Elizabethkingia</taxon>
    </lineage>
</organism>
<keyword evidence="2 7" id="KW-0227">DNA damage</keyword>
<accession>A0AAE4T5X0</accession>
<dbReference type="SUPFAM" id="SSF47781">
    <property type="entry name" value="RuvA domain 2-like"/>
    <property type="match status" value="1"/>
</dbReference>
<dbReference type="SMART" id="SM00465">
    <property type="entry name" value="GIYc"/>
    <property type="match status" value="1"/>
</dbReference>
<evidence type="ECO:0000313" key="11">
    <source>
        <dbReference type="Proteomes" id="UP001189000"/>
    </source>
</evidence>
<name>A0AAE4T5X0_9FLAO</name>
<dbReference type="EMBL" id="NWGY01000009">
    <property type="protein sequence ID" value="MDV3663848.1"/>
    <property type="molecule type" value="Genomic_DNA"/>
</dbReference>
<evidence type="ECO:0000259" key="8">
    <source>
        <dbReference type="PROSITE" id="PS50164"/>
    </source>
</evidence>
<proteinExistence type="inferred from homology"/>
<dbReference type="FunFam" id="3.40.1440.10:FF:000001">
    <property type="entry name" value="UvrABC system protein C"/>
    <property type="match status" value="1"/>
</dbReference>
<dbReference type="GO" id="GO:0009380">
    <property type="term" value="C:excinuclease repair complex"/>
    <property type="evidence" value="ECO:0007669"/>
    <property type="project" value="InterPro"/>
</dbReference>
<dbReference type="Pfam" id="PF14520">
    <property type="entry name" value="HHH_5"/>
    <property type="match status" value="1"/>
</dbReference>
<comment type="function">
    <text evidence="7">The UvrABC repair system catalyzes the recognition and processing of DNA lesions. UvrC both incises the 5' and 3' sides of the lesion. The N-terminal half is responsible for the 3' incision and the C-terminal half is responsible for the 5' incision.</text>
</comment>
<dbReference type="InterPro" id="IPR035901">
    <property type="entry name" value="GIY-YIG_endonuc_sf"/>
</dbReference>
<feature type="domain" description="UvrC family homology region profile" evidence="9">
    <location>
        <begin position="262"/>
        <end position="472"/>
    </location>
</feature>
<evidence type="ECO:0000256" key="5">
    <source>
        <dbReference type="ARBA" id="ARBA00023204"/>
    </source>
</evidence>
<dbReference type="SUPFAM" id="SSF46600">
    <property type="entry name" value="C-terminal UvrC-binding domain of UvrB"/>
    <property type="match status" value="1"/>
</dbReference>
<dbReference type="Proteomes" id="UP001189000">
    <property type="component" value="Unassembled WGS sequence"/>
</dbReference>
<evidence type="ECO:0000256" key="6">
    <source>
        <dbReference type="ARBA" id="ARBA00023236"/>
    </source>
</evidence>
<keyword evidence="6 7" id="KW-0742">SOS response</keyword>
<dbReference type="GO" id="GO:0006289">
    <property type="term" value="P:nucleotide-excision repair"/>
    <property type="evidence" value="ECO:0007669"/>
    <property type="project" value="UniProtKB-UniRule"/>
</dbReference>
<keyword evidence="4 7" id="KW-0267">Excision nuclease</keyword>
<dbReference type="PROSITE" id="PS50164">
    <property type="entry name" value="GIY_YIG"/>
    <property type="match status" value="1"/>
</dbReference>
<keyword evidence="5 7" id="KW-0234">DNA repair</keyword>
<dbReference type="CDD" id="cd10434">
    <property type="entry name" value="GIY-YIG_UvrC_Cho"/>
    <property type="match status" value="1"/>
</dbReference>
<gene>
    <name evidence="7" type="primary">uvrC</name>
    <name evidence="10" type="ORF">CMU51_07220</name>
</gene>
<dbReference type="Gene3D" id="1.10.150.20">
    <property type="entry name" value="5' to 3' exonuclease, C-terminal subdomain"/>
    <property type="match status" value="1"/>
</dbReference>
<comment type="caution">
    <text evidence="10">The sequence shown here is derived from an EMBL/GenBank/DDBJ whole genome shotgun (WGS) entry which is preliminary data.</text>
</comment>
<dbReference type="InterPro" id="IPR001162">
    <property type="entry name" value="UvrC_RNase_H_dom"/>
</dbReference>
<dbReference type="PANTHER" id="PTHR30562:SF1">
    <property type="entry name" value="UVRABC SYSTEM PROTEIN C"/>
    <property type="match status" value="1"/>
</dbReference>
<dbReference type="Gene3D" id="3.30.420.340">
    <property type="entry name" value="UvrC, RNAse H endonuclease domain"/>
    <property type="match status" value="1"/>
</dbReference>
<dbReference type="InterPro" id="IPR038476">
    <property type="entry name" value="UvrC_RNase_H_dom_sf"/>
</dbReference>
<comment type="similarity">
    <text evidence="7">Belongs to the UvrC family.</text>
</comment>
<dbReference type="Pfam" id="PF22920">
    <property type="entry name" value="UvrC_RNaseH"/>
    <property type="match status" value="1"/>
</dbReference>
<dbReference type="Pfam" id="PF01541">
    <property type="entry name" value="GIY-YIG"/>
    <property type="match status" value="1"/>
</dbReference>
<dbReference type="SUPFAM" id="SSF82771">
    <property type="entry name" value="GIY-YIG endonuclease"/>
    <property type="match status" value="1"/>
</dbReference>
<dbReference type="InterPro" id="IPR004791">
    <property type="entry name" value="UvrC"/>
</dbReference>
<dbReference type="GO" id="GO:0005737">
    <property type="term" value="C:cytoplasm"/>
    <property type="evidence" value="ECO:0007669"/>
    <property type="project" value="UniProtKB-SubCell"/>
</dbReference>
<dbReference type="Pfam" id="PF08459">
    <property type="entry name" value="UvrC_RNaseH_dom"/>
    <property type="match status" value="1"/>
</dbReference>
<evidence type="ECO:0000256" key="1">
    <source>
        <dbReference type="ARBA" id="ARBA00022490"/>
    </source>
</evidence>
<dbReference type="PANTHER" id="PTHR30562">
    <property type="entry name" value="UVRC/OXIDOREDUCTASE"/>
    <property type="match status" value="1"/>
</dbReference>
<evidence type="ECO:0000259" key="9">
    <source>
        <dbReference type="PROSITE" id="PS50165"/>
    </source>
</evidence>
<evidence type="ECO:0000256" key="2">
    <source>
        <dbReference type="ARBA" id="ARBA00022763"/>
    </source>
</evidence>
<reference evidence="10" key="1">
    <citation type="submission" date="2023-02" db="EMBL/GenBank/DDBJ databases">
        <title>Elizabethkingia anophelis draft genomes.</title>
        <authorList>
            <person name="Nicholson A.C."/>
            <person name="Whitney A.M."/>
            <person name="Humrighouse B.W."/>
            <person name="Villarma A."/>
            <person name="Bell M."/>
            <person name="Mcquiston J."/>
        </authorList>
    </citation>
    <scope>NUCLEOTIDE SEQUENCE</scope>
    <source>
        <strain evidence="10">B4955</strain>
    </source>
</reference>
<dbReference type="InterPro" id="IPR047296">
    <property type="entry name" value="GIY-YIG_UvrC_Cho"/>
</dbReference>
<dbReference type="Gene3D" id="3.40.1440.10">
    <property type="entry name" value="GIY-YIG endonuclease"/>
    <property type="match status" value="1"/>
</dbReference>
<dbReference type="InterPro" id="IPR050066">
    <property type="entry name" value="UvrABC_protein_C"/>
</dbReference>
<evidence type="ECO:0000256" key="7">
    <source>
        <dbReference type="HAMAP-Rule" id="MF_00203"/>
    </source>
</evidence>
<evidence type="ECO:0000313" key="10">
    <source>
        <dbReference type="EMBL" id="MDV3663848.1"/>
    </source>
</evidence>
<dbReference type="GO" id="GO:0009381">
    <property type="term" value="F:excinuclease ABC activity"/>
    <property type="evidence" value="ECO:0007669"/>
    <property type="project" value="UniProtKB-UniRule"/>
</dbReference>
<sequence>MNPNLELQLKTLPQDPGVYRYYDKDNNLLYVGKAKNLKKRVLSYFNKNHGGYRTRIMVSKIVRLETTIVNSEYDALLLENNLIKELNPYYNVMLKDDKTYPWICIKNESFPRVFLTRNVVKDGSEYYGPYAKPRQAKILIDTIKKIYKLRTCNLNLSPDKIDDGKYKVCLEYHIKNCLGPCEGLESEEEYNDKIKAIRGIIKGDYKIARQYLTGQMMHFAEKMEFENAQMVKERLEILEDYQTHSMVVNAYIDDVDVFGIFSDESAAYVNYFKINNGSIVQSFTTEIKKILEESDEEIMEEALVEIRQKFSSNSKEIYLPFHLSVEIPGAKIIVPKVGDKKRIVELSEKNAREYRLEKLKQVQIVDPERHTNRIMAEMQKNLRMPVEPRHIEGFDNSNIQGTNPVSACVVFKDGKPSKQDYRIFHVKTVEGPNDFATMEEVILRRYSRLLDEGEDLPQLILIDGGKGQLSSAVKSLKTLGLYGKITIVGIAKRLEEIFFPEDPIPLYLDKKSETLKILQRVRDEAHRFGVKHHRTRRKNSTIKSELEEIPGVGPKSIEILLSKMKSVKRIREANLETLEEILGKSKAKMVFEYFNGNENA</sequence>
<comment type="subcellular location">
    <subcellularLocation>
        <location evidence="7">Cytoplasm</location>
    </subcellularLocation>
</comment>
<feature type="domain" description="GIY-YIG" evidence="8">
    <location>
        <begin position="14"/>
        <end position="92"/>
    </location>
</feature>
<dbReference type="GO" id="GO:0009432">
    <property type="term" value="P:SOS response"/>
    <property type="evidence" value="ECO:0007669"/>
    <property type="project" value="UniProtKB-UniRule"/>
</dbReference>
<keyword evidence="3 7" id="KW-0228">DNA excision</keyword>
<dbReference type="RefSeq" id="WP_035590251.1">
    <property type="nucleotide sequence ID" value="NZ_CCAB010000144.1"/>
</dbReference>
<keyword evidence="1 7" id="KW-0963">Cytoplasm</keyword>
<dbReference type="InterPro" id="IPR010994">
    <property type="entry name" value="RuvA_2-like"/>
</dbReference>
<dbReference type="HAMAP" id="MF_00203">
    <property type="entry name" value="UvrC"/>
    <property type="match status" value="1"/>
</dbReference>
<dbReference type="NCBIfam" id="TIGR00194">
    <property type="entry name" value="uvrC"/>
    <property type="match status" value="1"/>
</dbReference>